<organism evidence="2 3">
    <name type="scientific">Nocardioides euryhalodurans</name>
    <dbReference type="NCBI Taxonomy" id="2518370"/>
    <lineage>
        <taxon>Bacteria</taxon>
        <taxon>Bacillati</taxon>
        <taxon>Actinomycetota</taxon>
        <taxon>Actinomycetes</taxon>
        <taxon>Propionibacteriales</taxon>
        <taxon>Nocardioidaceae</taxon>
        <taxon>Nocardioides</taxon>
    </lineage>
</organism>
<dbReference type="RefSeq" id="WP_135078670.1">
    <property type="nucleotide sequence ID" value="NZ_CP038267.1"/>
</dbReference>
<evidence type="ECO:0000256" key="1">
    <source>
        <dbReference type="SAM" id="Coils"/>
    </source>
</evidence>
<gene>
    <name evidence="2" type="ORF">EXE57_14505</name>
</gene>
<evidence type="ECO:0000313" key="2">
    <source>
        <dbReference type="EMBL" id="QBR93337.1"/>
    </source>
</evidence>
<evidence type="ECO:0000313" key="3">
    <source>
        <dbReference type="Proteomes" id="UP000294894"/>
    </source>
</evidence>
<dbReference type="KEGG" id="noy:EXE57_14505"/>
<keyword evidence="1" id="KW-0175">Coiled coil</keyword>
<reference evidence="2 3" key="1">
    <citation type="submission" date="2019-03" db="EMBL/GenBank/DDBJ databases">
        <title>Three New Species of Nocardioides, Nocardioides euryhalodurans sp. nov., Nocardioides seonyuensis sp. nov. and Nocardioides eburneoflavus sp. nov., Iolated from Soil.</title>
        <authorList>
            <person name="Roh S.G."/>
            <person name="Lee C."/>
            <person name="Kim M.-K."/>
            <person name="Kim S.B."/>
        </authorList>
    </citation>
    <scope>NUCLEOTIDE SEQUENCE [LARGE SCALE GENOMIC DNA]</scope>
    <source>
        <strain evidence="2 3">MMS17-SY117</strain>
    </source>
</reference>
<proteinExistence type="predicted"/>
<sequence>MTTWTGPVRQRRTVRGDRPAAEAIADAIAREVDRTASLEDRAQAVRELEELLDRVDSQLDALRLEQLTAVRSLRRQGWSFTRLAEATGLPVARVAALVRATRARRL</sequence>
<protein>
    <submittedName>
        <fullName evidence="2">Uncharacterized protein</fullName>
    </submittedName>
</protein>
<dbReference type="OrthoDB" id="3782525at2"/>
<dbReference type="EMBL" id="CP038267">
    <property type="protein sequence ID" value="QBR93337.1"/>
    <property type="molecule type" value="Genomic_DNA"/>
</dbReference>
<accession>A0A4P7GNH6</accession>
<dbReference type="AlphaFoldDB" id="A0A4P7GNH6"/>
<feature type="coiled-coil region" evidence="1">
    <location>
        <begin position="38"/>
        <end position="65"/>
    </location>
</feature>
<keyword evidence="3" id="KW-1185">Reference proteome</keyword>
<name>A0A4P7GNH6_9ACTN</name>
<dbReference type="Proteomes" id="UP000294894">
    <property type="component" value="Chromosome"/>
</dbReference>